<keyword evidence="7 9" id="KW-0275">Fatty acid biosynthesis</keyword>
<evidence type="ECO:0000256" key="4">
    <source>
        <dbReference type="ARBA" id="ARBA00022832"/>
    </source>
</evidence>
<comment type="similarity">
    <text evidence="9">Belongs to the acyl carrier protein (ACP) family.</text>
</comment>
<dbReference type="PANTHER" id="PTHR46153">
    <property type="entry name" value="ACYL CARRIER PROTEIN"/>
    <property type="match status" value="1"/>
</dbReference>
<dbReference type="HAMAP" id="MF_01217">
    <property type="entry name" value="Acyl_carrier"/>
    <property type="match status" value="1"/>
</dbReference>
<evidence type="ECO:0000256" key="7">
    <source>
        <dbReference type="ARBA" id="ARBA00023160"/>
    </source>
</evidence>
<feature type="modified residue" description="O-(pantetheine 4'-phosphoryl)serine" evidence="9">
    <location>
        <position position="34"/>
    </location>
</feature>
<dbReference type="EMBL" id="CP060780">
    <property type="protein sequence ID" value="QNP43427.1"/>
    <property type="molecule type" value="Genomic_DNA"/>
</dbReference>
<keyword evidence="3 9" id="KW-0597">Phosphoprotein</keyword>
<comment type="subcellular location">
    <subcellularLocation>
        <location evidence="9">Cytoplasm</location>
    </subcellularLocation>
</comment>
<keyword evidence="2 9" id="KW-0444">Lipid biosynthesis</keyword>
<dbReference type="Pfam" id="PF00550">
    <property type="entry name" value="PP-binding"/>
    <property type="match status" value="1"/>
</dbReference>
<dbReference type="Proteomes" id="UP000516134">
    <property type="component" value="Chromosome"/>
</dbReference>
<dbReference type="PANTHER" id="PTHR46153:SF2">
    <property type="entry name" value="ACYL CARRIER PROTEIN"/>
    <property type="match status" value="1"/>
</dbReference>
<keyword evidence="9" id="KW-0963">Cytoplasm</keyword>
<gene>
    <name evidence="9" type="primary">acpP</name>
    <name evidence="11" type="ORF">H9L15_00870</name>
</gene>
<comment type="pathway">
    <text evidence="8">Glycolipid biosynthesis; KDO(2)-lipid A biosynthesis.</text>
</comment>
<evidence type="ECO:0000313" key="12">
    <source>
        <dbReference type="Proteomes" id="UP000516134"/>
    </source>
</evidence>
<dbReference type="InterPro" id="IPR036736">
    <property type="entry name" value="ACP-like_sf"/>
</dbReference>
<reference evidence="11 12" key="1">
    <citation type="submission" date="2020-08" db="EMBL/GenBank/DDBJ databases">
        <title>Genome sequence of Sphingomonas daechungensis KACC 18115T.</title>
        <authorList>
            <person name="Hyun D.-W."/>
            <person name="Bae J.-W."/>
        </authorList>
    </citation>
    <scope>NUCLEOTIDE SEQUENCE [LARGE SCALE GENOMIC DNA]</scope>
    <source>
        <strain evidence="11 12">KACC 18115</strain>
    </source>
</reference>
<dbReference type="InterPro" id="IPR003231">
    <property type="entry name" value="ACP"/>
</dbReference>
<evidence type="ECO:0000259" key="10">
    <source>
        <dbReference type="PROSITE" id="PS50075"/>
    </source>
</evidence>
<feature type="domain" description="Carrier" evidence="10">
    <location>
        <begin position="1"/>
        <end position="74"/>
    </location>
</feature>
<comment type="pathway">
    <text evidence="9">Lipid metabolism; fatty acid biosynthesis.</text>
</comment>
<evidence type="ECO:0000256" key="3">
    <source>
        <dbReference type="ARBA" id="ARBA00022553"/>
    </source>
</evidence>
<dbReference type="PROSITE" id="PS00012">
    <property type="entry name" value="PHOSPHOPANTETHEINE"/>
    <property type="match status" value="1"/>
</dbReference>
<evidence type="ECO:0000256" key="5">
    <source>
        <dbReference type="ARBA" id="ARBA00022946"/>
    </source>
</evidence>
<comment type="PTM">
    <text evidence="9">4'-phosphopantetheine is transferred from CoA to a specific serine of apo-ACP by AcpS. This modification is essential for activity because fatty acids are bound in thioester linkage to the sulfhydryl of the prosthetic group.</text>
</comment>
<keyword evidence="6 9" id="KW-0443">Lipid metabolism</keyword>
<evidence type="ECO:0000256" key="6">
    <source>
        <dbReference type="ARBA" id="ARBA00023098"/>
    </source>
</evidence>
<dbReference type="InterPro" id="IPR006162">
    <property type="entry name" value="Ppantetheine_attach_site"/>
</dbReference>
<keyword evidence="1 9" id="KW-0596">Phosphopantetheine</keyword>
<dbReference type="Gene3D" id="1.10.1200.10">
    <property type="entry name" value="ACP-like"/>
    <property type="match status" value="1"/>
</dbReference>
<protein>
    <recommendedName>
        <fullName evidence="9">Acyl carrier protein</fullName>
        <shortName evidence="9">ACP</shortName>
    </recommendedName>
</protein>
<dbReference type="InterPro" id="IPR044813">
    <property type="entry name" value="ACP_chloroplastic"/>
</dbReference>
<dbReference type="SUPFAM" id="SSF47336">
    <property type="entry name" value="ACP-like"/>
    <property type="match status" value="1"/>
</dbReference>
<name>A0ABX6T0R5_9SPHN</name>
<dbReference type="RefSeq" id="WP_187714857.1">
    <property type="nucleotide sequence ID" value="NZ_BAABJC010000001.1"/>
</dbReference>
<evidence type="ECO:0000256" key="1">
    <source>
        <dbReference type="ARBA" id="ARBA00022450"/>
    </source>
</evidence>
<comment type="function">
    <text evidence="9">Carrier of the growing fatty acid chain in fatty acid biosynthesis.</text>
</comment>
<sequence>MRTDVAKALIAEHLAIDLKSVRNEAPFSALGADSLDMVELAMRFENELNILIEDDESEACVTVGDALALLERKVQLA</sequence>
<dbReference type="InterPro" id="IPR009081">
    <property type="entry name" value="PP-bd_ACP"/>
</dbReference>
<evidence type="ECO:0000256" key="9">
    <source>
        <dbReference type="HAMAP-Rule" id="MF_01217"/>
    </source>
</evidence>
<evidence type="ECO:0000313" key="11">
    <source>
        <dbReference type="EMBL" id="QNP43427.1"/>
    </source>
</evidence>
<proteinExistence type="inferred from homology"/>
<dbReference type="PROSITE" id="PS50075">
    <property type="entry name" value="CARRIER"/>
    <property type="match status" value="1"/>
</dbReference>
<evidence type="ECO:0000256" key="8">
    <source>
        <dbReference type="ARBA" id="ARBA00024328"/>
    </source>
</evidence>
<keyword evidence="12" id="KW-1185">Reference proteome</keyword>
<evidence type="ECO:0000256" key="2">
    <source>
        <dbReference type="ARBA" id="ARBA00022516"/>
    </source>
</evidence>
<keyword evidence="4 9" id="KW-0276">Fatty acid metabolism</keyword>
<accession>A0ABX6T0R5</accession>
<organism evidence="11 12">
    <name type="scientific">Sphingomonas daechungensis</name>
    <dbReference type="NCBI Taxonomy" id="1176646"/>
    <lineage>
        <taxon>Bacteria</taxon>
        <taxon>Pseudomonadati</taxon>
        <taxon>Pseudomonadota</taxon>
        <taxon>Alphaproteobacteria</taxon>
        <taxon>Sphingomonadales</taxon>
        <taxon>Sphingomonadaceae</taxon>
        <taxon>Sphingomonas</taxon>
    </lineage>
</organism>
<keyword evidence="5" id="KW-0809">Transit peptide</keyword>